<dbReference type="EMBL" id="JACGCM010001009">
    <property type="protein sequence ID" value="KAF6162934.1"/>
    <property type="molecule type" value="Genomic_DNA"/>
</dbReference>
<comment type="caution">
    <text evidence="2">The sequence shown here is derived from an EMBL/GenBank/DDBJ whole genome shotgun (WGS) entry which is preliminary data.</text>
</comment>
<name>A0A7J7N7D2_9MAGN</name>
<evidence type="ECO:0000313" key="3">
    <source>
        <dbReference type="Proteomes" id="UP000541444"/>
    </source>
</evidence>
<dbReference type="OrthoDB" id="744564at2759"/>
<dbReference type="PANTHER" id="PTHR47885">
    <property type="entry name" value="AP-5 COMPLEX SUBUNIT ZETA-1"/>
    <property type="match status" value="1"/>
</dbReference>
<sequence length="476" mass="53947">MEKQQLRIERDKDWEFHLRSLSVNSRDSSTADDPASDPSLLHSVRKLYEMCKEAEQSEDLVARVYPQFNKIFQRSVASLSQSRTSNGLLLLAILQFFLDFGEAVLHDADPSLRTFFRTCLSREFADPVVAEASLEFMDMNKAKLLSSFPTLLPQFPCVYLIMDFSYPNSHHEFAVLPVTVKADCMEWREVREIISEDFPGNDVSWVISPTLPVTCRLTNLGGRLEELFGTLPRLLLDGSYGRRGMIHFNDMMKTVEAIILDIHAMILYWSSSSTVMKEEFHLDLHRYAQDLLTHHVSKILVVALEKVERSSGSLIGSSIASIQKSTAPEMLLAFMDEAYAGGGDLEAEDNDNIDVADSVFLELLKDENDGLSERHWTSPGMTAALQTAINTSQSERLREALHMEPRFLDMYFSIALRDVNKSLLCALIPLLMSRNSTLFPDKGFSYEVSVSNTSTFLLYLFTACNFLKVREPFILI</sequence>
<dbReference type="AlphaFoldDB" id="A0A7J7N7D2"/>
<evidence type="ECO:0000259" key="1">
    <source>
        <dbReference type="Pfam" id="PF14764"/>
    </source>
</evidence>
<dbReference type="Proteomes" id="UP000541444">
    <property type="component" value="Unassembled WGS sequence"/>
</dbReference>
<organism evidence="2 3">
    <name type="scientific">Kingdonia uniflora</name>
    <dbReference type="NCBI Taxonomy" id="39325"/>
    <lineage>
        <taxon>Eukaryota</taxon>
        <taxon>Viridiplantae</taxon>
        <taxon>Streptophyta</taxon>
        <taxon>Embryophyta</taxon>
        <taxon>Tracheophyta</taxon>
        <taxon>Spermatophyta</taxon>
        <taxon>Magnoliopsida</taxon>
        <taxon>Ranunculales</taxon>
        <taxon>Circaeasteraceae</taxon>
        <taxon>Kingdonia</taxon>
    </lineage>
</organism>
<dbReference type="InterPro" id="IPR055450">
    <property type="entry name" value="AP5Z1_ARM"/>
</dbReference>
<reference evidence="2 3" key="1">
    <citation type="journal article" date="2020" name="IScience">
        <title>Genome Sequencing of the Endangered Kingdonia uniflora (Circaeasteraceae, Ranunculales) Reveals Potential Mechanisms of Evolutionary Specialization.</title>
        <authorList>
            <person name="Sun Y."/>
            <person name="Deng T."/>
            <person name="Zhang A."/>
            <person name="Moore M.J."/>
            <person name="Landis J.B."/>
            <person name="Lin N."/>
            <person name="Zhang H."/>
            <person name="Zhang X."/>
            <person name="Huang J."/>
            <person name="Zhang X."/>
            <person name="Sun H."/>
            <person name="Wang H."/>
        </authorList>
    </citation>
    <scope>NUCLEOTIDE SEQUENCE [LARGE SCALE GENOMIC DNA]</scope>
    <source>
        <strain evidence="2">TB1705</strain>
        <tissue evidence="2">Leaf</tissue>
    </source>
</reference>
<protein>
    <recommendedName>
        <fullName evidence="1">AP-5 complex subunit zeta-1 ARM repeats domain-containing protein</fullName>
    </recommendedName>
</protein>
<proteinExistence type="predicted"/>
<keyword evidence="3" id="KW-1185">Reference proteome</keyword>
<dbReference type="PANTHER" id="PTHR47885:SF1">
    <property type="entry name" value="AP-5 COMPLEX SUBUNIT ZETA-1"/>
    <property type="match status" value="1"/>
</dbReference>
<evidence type="ECO:0000313" key="2">
    <source>
        <dbReference type="EMBL" id="KAF6162934.1"/>
    </source>
</evidence>
<dbReference type="Pfam" id="PF14764">
    <property type="entry name" value="SPG48"/>
    <property type="match status" value="1"/>
</dbReference>
<gene>
    <name evidence="2" type="ORF">GIB67_021083</name>
</gene>
<feature type="domain" description="AP-5 complex subunit zeta-1 ARM repeats" evidence="1">
    <location>
        <begin position="36"/>
        <end position="156"/>
    </location>
</feature>
<accession>A0A7J7N7D2</accession>